<keyword evidence="3" id="KW-1003">Cell membrane</keyword>
<name>A0A0U1L424_9FIRM</name>
<feature type="transmembrane region" description="Helical" evidence="9">
    <location>
        <begin position="17"/>
        <end position="38"/>
    </location>
</feature>
<evidence type="ECO:0000256" key="5">
    <source>
        <dbReference type="ARBA" id="ARBA00022927"/>
    </source>
</evidence>
<dbReference type="Pfam" id="PF01618">
    <property type="entry name" value="MotA_ExbB"/>
    <property type="match status" value="1"/>
</dbReference>
<keyword evidence="6 9" id="KW-1133">Transmembrane helix</keyword>
<keyword evidence="5 8" id="KW-0653">Protein transport</keyword>
<feature type="transmembrane region" description="Helical" evidence="9">
    <location>
        <begin position="158"/>
        <end position="179"/>
    </location>
</feature>
<keyword evidence="4 9" id="KW-0812">Transmembrane</keyword>
<evidence type="ECO:0000256" key="7">
    <source>
        <dbReference type="ARBA" id="ARBA00023136"/>
    </source>
</evidence>
<dbReference type="EMBL" id="CTRP01000014">
    <property type="protein sequence ID" value="CQR74452.1"/>
    <property type="molecule type" value="Genomic_DNA"/>
</dbReference>
<evidence type="ECO:0000256" key="4">
    <source>
        <dbReference type="ARBA" id="ARBA00022692"/>
    </source>
</evidence>
<evidence type="ECO:0000256" key="8">
    <source>
        <dbReference type="RuleBase" id="RU004057"/>
    </source>
</evidence>
<evidence type="ECO:0000256" key="2">
    <source>
        <dbReference type="ARBA" id="ARBA00022448"/>
    </source>
</evidence>
<sequence length="214" mass="23292">MDFLNQSFALFHKGGPVMYLLALCSLVVVSISVERYWYYRGLSTNGMEFLEKLKPLLAEQNLSEAVHFCEQMTAAISQITLQGLQAYQQGDDVPGVLENAAVITAARLRSYLNYLSGIVTLAPLLGLLGTVVGMIQSFSVLNIQSGQPMAITGGVGEALVATATGLSVAVLAFVANMFFTHRLDHLVTDMEQTCAVVIAALRKWPVRRQNHEIA</sequence>
<keyword evidence="12" id="KW-1185">Reference proteome</keyword>
<proteinExistence type="inferred from homology"/>
<feature type="domain" description="MotA/TolQ/ExbB proton channel" evidence="10">
    <location>
        <begin position="76"/>
        <end position="191"/>
    </location>
</feature>
<dbReference type="RefSeq" id="WP_028971822.1">
    <property type="nucleotide sequence ID" value="NZ_CTRP01000014.1"/>
</dbReference>
<protein>
    <submittedName>
        <fullName evidence="11">MotA/TolQ/ExbB proton channel family protein</fullName>
    </submittedName>
</protein>
<keyword evidence="7 9" id="KW-0472">Membrane</keyword>
<dbReference type="PANTHER" id="PTHR30625:SF15">
    <property type="entry name" value="BIOPOLYMER TRANSPORT PROTEIN EXBB"/>
    <property type="match status" value="1"/>
</dbReference>
<organism evidence="11 12">
    <name type="scientific">Sporomusa ovata</name>
    <dbReference type="NCBI Taxonomy" id="2378"/>
    <lineage>
        <taxon>Bacteria</taxon>
        <taxon>Bacillati</taxon>
        <taxon>Bacillota</taxon>
        <taxon>Negativicutes</taxon>
        <taxon>Selenomonadales</taxon>
        <taxon>Sporomusaceae</taxon>
        <taxon>Sporomusa</taxon>
    </lineage>
</organism>
<comment type="similarity">
    <text evidence="8">Belongs to the exbB/tolQ family.</text>
</comment>
<gene>
    <name evidence="11" type="ORF">SpAn4DRAFT_0914</name>
</gene>
<dbReference type="Proteomes" id="UP000049855">
    <property type="component" value="Unassembled WGS sequence"/>
</dbReference>
<comment type="subcellular location">
    <subcellularLocation>
        <location evidence="1">Cell membrane</location>
        <topology evidence="1">Multi-pass membrane protein</topology>
    </subcellularLocation>
    <subcellularLocation>
        <location evidence="8">Membrane</location>
        <topology evidence="8">Multi-pass membrane protein</topology>
    </subcellularLocation>
</comment>
<feature type="transmembrane region" description="Helical" evidence="9">
    <location>
        <begin position="114"/>
        <end position="138"/>
    </location>
</feature>
<accession>A0A0U1L424</accession>
<dbReference type="InterPro" id="IPR050790">
    <property type="entry name" value="ExbB/TolQ_transport"/>
</dbReference>
<evidence type="ECO:0000256" key="9">
    <source>
        <dbReference type="SAM" id="Phobius"/>
    </source>
</evidence>
<dbReference type="InterPro" id="IPR002898">
    <property type="entry name" value="MotA_ExbB_proton_chnl"/>
</dbReference>
<evidence type="ECO:0000256" key="3">
    <source>
        <dbReference type="ARBA" id="ARBA00022475"/>
    </source>
</evidence>
<evidence type="ECO:0000259" key="10">
    <source>
        <dbReference type="Pfam" id="PF01618"/>
    </source>
</evidence>
<dbReference type="AlphaFoldDB" id="A0A0U1L424"/>
<evidence type="ECO:0000256" key="6">
    <source>
        <dbReference type="ARBA" id="ARBA00022989"/>
    </source>
</evidence>
<dbReference type="GO" id="GO:0005886">
    <property type="term" value="C:plasma membrane"/>
    <property type="evidence" value="ECO:0007669"/>
    <property type="project" value="UniProtKB-SubCell"/>
</dbReference>
<dbReference type="GO" id="GO:0017038">
    <property type="term" value="P:protein import"/>
    <property type="evidence" value="ECO:0007669"/>
    <property type="project" value="TreeGrafter"/>
</dbReference>
<keyword evidence="2 8" id="KW-0813">Transport</keyword>
<evidence type="ECO:0000256" key="1">
    <source>
        <dbReference type="ARBA" id="ARBA00004651"/>
    </source>
</evidence>
<dbReference type="PANTHER" id="PTHR30625">
    <property type="entry name" value="PROTEIN TOLQ"/>
    <property type="match status" value="1"/>
</dbReference>
<evidence type="ECO:0000313" key="11">
    <source>
        <dbReference type="EMBL" id="CQR74452.1"/>
    </source>
</evidence>
<reference evidence="12" key="1">
    <citation type="submission" date="2015-03" db="EMBL/GenBank/DDBJ databases">
        <authorList>
            <person name="Nijsse Bart"/>
        </authorList>
    </citation>
    <scope>NUCLEOTIDE SEQUENCE [LARGE SCALE GENOMIC DNA]</scope>
</reference>
<evidence type="ECO:0000313" key="12">
    <source>
        <dbReference type="Proteomes" id="UP000049855"/>
    </source>
</evidence>